<dbReference type="KEGG" id="cfus:CYFUS_008216"/>
<name>A0A250JGX4_9BACT</name>
<gene>
    <name evidence="2" type="ORF">CYFUS_008216</name>
</gene>
<sequence>MSETKPPPSTEFGKPETRKKVTVFGIPVKVDPYMSIRPGTPGEYVIAPKPPQQEERPPNALVVEPYPGHGKSQP</sequence>
<dbReference type="EMBL" id="CP022098">
    <property type="protein sequence ID" value="ATB42737.1"/>
    <property type="molecule type" value="Genomic_DNA"/>
</dbReference>
<protein>
    <submittedName>
        <fullName evidence="2">Uncharacterized protein</fullName>
    </submittedName>
</protein>
<evidence type="ECO:0000256" key="1">
    <source>
        <dbReference type="SAM" id="MobiDB-lite"/>
    </source>
</evidence>
<proteinExistence type="predicted"/>
<dbReference type="RefSeq" id="WP_095990244.1">
    <property type="nucleotide sequence ID" value="NZ_CP022098.1"/>
</dbReference>
<evidence type="ECO:0000313" key="3">
    <source>
        <dbReference type="Proteomes" id="UP000217257"/>
    </source>
</evidence>
<organism evidence="2 3">
    <name type="scientific">Cystobacter fuscus</name>
    <dbReference type="NCBI Taxonomy" id="43"/>
    <lineage>
        <taxon>Bacteria</taxon>
        <taxon>Pseudomonadati</taxon>
        <taxon>Myxococcota</taxon>
        <taxon>Myxococcia</taxon>
        <taxon>Myxococcales</taxon>
        <taxon>Cystobacterineae</taxon>
        <taxon>Archangiaceae</taxon>
        <taxon>Cystobacter</taxon>
    </lineage>
</organism>
<feature type="region of interest" description="Disordered" evidence="1">
    <location>
        <begin position="35"/>
        <end position="74"/>
    </location>
</feature>
<evidence type="ECO:0000313" key="2">
    <source>
        <dbReference type="EMBL" id="ATB42737.1"/>
    </source>
</evidence>
<reference evidence="2 3" key="1">
    <citation type="submission" date="2017-06" db="EMBL/GenBank/DDBJ databases">
        <title>Sequencing and comparative analysis of myxobacterial genomes.</title>
        <authorList>
            <person name="Rupp O."/>
            <person name="Goesmann A."/>
            <person name="Sogaard-Andersen L."/>
        </authorList>
    </citation>
    <scope>NUCLEOTIDE SEQUENCE [LARGE SCALE GENOMIC DNA]</scope>
    <source>
        <strain evidence="2 3">DSM 52655</strain>
    </source>
</reference>
<dbReference type="Proteomes" id="UP000217257">
    <property type="component" value="Chromosome"/>
</dbReference>
<dbReference type="AlphaFoldDB" id="A0A250JGX4"/>
<accession>A0A250JGX4</accession>